<dbReference type="PROSITE" id="PS50206">
    <property type="entry name" value="RHODANESE_3"/>
    <property type="match status" value="1"/>
</dbReference>
<dbReference type="InterPro" id="IPR036873">
    <property type="entry name" value="Rhodanese-like_dom_sf"/>
</dbReference>
<name>A0A382GM07_9ZZZZ</name>
<evidence type="ECO:0000259" key="1">
    <source>
        <dbReference type="PROSITE" id="PS50206"/>
    </source>
</evidence>
<accession>A0A382GM07</accession>
<dbReference type="InterPro" id="IPR001763">
    <property type="entry name" value="Rhodanese-like_dom"/>
</dbReference>
<evidence type="ECO:0000313" key="2">
    <source>
        <dbReference type="EMBL" id="SVB75815.1"/>
    </source>
</evidence>
<sequence>MKYLLVLLLSTMIFHGSGAEHDNALIIDVRRLKEWNDGHLASARHIPLQNIAKQSTTLLPDKGQKIYIYC</sequence>
<dbReference type="CDD" id="cd00158">
    <property type="entry name" value="RHOD"/>
    <property type="match status" value="1"/>
</dbReference>
<dbReference type="Gene3D" id="3.40.250.10">
    <property type="entry name" value="Rhodanese-like domain"/>
    <property type="match status" value="1"/>
</dbReference>
<gene>
    <name evidence="2" type="ORF">METZ01_LOCUS228669</name>
</gene>
<reference evidence="2" key="1">
    <citation type="submission" date="2018-05" db="EMBL/GenBank/DDBJ databases">
        <authorList>
            <person name="Lanie J.A."/>
            <person name="Ng W.-L."/>
            <person name="Kazmierczak K.M."/>
            <person name="Andrzejewski T.M."/>
            <person name="Davidsen T.M."/>
            <person name="Wayne K.J."/>
            <person name="Tettelin H."/>
            <person name="Glass J.I."/>
            <person name="Rusch D."/>
            <person name="Podicherti R."/>
            <person name="Tsui H.-C.T."/>
            <person name="Winkler M.E."/>
        </authorList>
    </citation>
    <scope>NUCLEOTIDE SEQUENCE</scope>
</reference>
<protein>
    <recommendedName>
        <fullName evidence="1">Rhodanese domain-containing protein</fullName>
    </recommendedName>
</protein>
<proteinExistence type="predicted"/>
<dbReference type="EMBL" id="UINC01056144">
    <property type="protein sequence ID" value="SVB75815.1"/>
    <property type="molecule type" value="Genomic_DNA"/>
</dbReference>
<dbReference type="Pfam" id="PF00581">
    <property type="entry name" value="Rhodanese"/>
    <property type="match status" value="1"/>
</dbReference>
<feature type="domain" description="Rhodanese" evidence="1">
    <location>
        <begin position="20"/>
        <end position="70"/>
    </location>
</feature>
<dbReference type="SUPFAM" id="SSF52821">
    <property type="entry name" value="Rhodanese/Cell cycle control phosphatase"/>
    <property type="match status" value="1"/>
</dbReference>
<organism evidence="2">
    <name type="scientific">marine metagenome</name>
    <dbReference type="NCBI Taxonomy" id="408172"/>
    <lineage>
        <taxon>unclassified sequences</taxon>
        <taxon>metagenomes</taxon>
        <taxon>ecological metagenomes</taxon>
    </lineage>
</organism>
<dbReference type="AlphaFoldDB" id="A0A382GM07"/>
<feature type="non-terminal residue" evidence="2">
    <location>
        <position position="70"/>
    </location>
</feature>